<reference evidence="1 2" key="1">
    <citation type="journal article" date="2023" name="Nucleic Acids Res.">
        <title>The hologenome of Daphnia magna reveals possible DNA methylation and microbiome-mediated evolution of the host genome.</title>
        <authorList>
            <person name="Chaturvedi A."/>
            <person name="Li X."/>
            <person name="Dhandapani V."/>
            <person name="Marshall H."/>
            <person name="Kissane S."/>
            <person name="Cuenca-Cambronero M."/>
            <person name="Asole G."/>
            <person name="Calvet F."/>
            <person name="Ruiz-Romero M."/>
            <person name="Marangio P."/>
            <person name="Guigo R."/>
            <person name="Rago D."/>
            <person name="Mirbahai L."/>
            <person name="Eastwood N."/>
            <person name="Colbourne J.K."/>
            <person name="Zhou J."/>
            <person name="Mallon E."/>
            <person name="Orsini L."/>
        </authorList>
    </citation>
    <scope>NUCLEOTIDE SEQUENCE [LARGE SCALE GENOMIC DNA]</scope>
    <source>
        <strain evidence="1">LRV0_1</strain>
    </source>
</reference>
<protein>
    <submittedName>
        <fullName evidence="1">Uncharacterized protein</fullName>
    </submittedName>
</protein>
<dbReference type="Proteomes" id="UP001234178">
    <property type="component" value="Unassembled WGS sequence"/>
</dbReference>
<gene>
    <name evidence="1" type="ORF">OUZ56_033803</name>
</gene>
<accession>A0ABQ9ZY97</accession>
<evidence type="ECO:0000313" key="1">
    <source>
        <dbReference type="EMBL" id="KAK4017868.1"/>
    </source>
</evidence>
<name>A0ABQ9ZY97_9CRUS</name>
<sequence>MASFICAMPSEDLSLKKVWSEELYVDLKKWKKHYFNRLVAFSTSGISLPANSLFFFNSSKIILLGGLNFSSLLARGSHGLADDYDGLHCLDCVTFPGSLLGCSQQDPSM</sequence>
<comment type="caution">
    <text evidence="1">The sequence shown here is derived from an EMBL/GenBank/DDBJ whole genome shotgun (WGS) entry which is preliminary data.</text>
</comment>
<proteinExistence type="predicted"/>
<organism evidence="1 2">
    <name type="scientific">Daphnia magna</name>
    <dbReference type="NCBI Taxonomy" id="35525"/>
    <lineage>
        <taxon>Eukaryota</taxon>
        <taxon>Metazoa</taxon>
        <taxon>Ecdysozoa</taxon>
        <taxon>Arthropoda</taxon>
        <taxon>Crustacea</taxon>
        <taxon>Branchiopoda</taxon>
        <taxon>Diplostraca</taxon>
        <taxon>Cladocera</taxon>
        <taxon>Anomopoda</taxon>
        <taxon>Daphniidae</taxon>
        <taxon>Daphnia</taxon>
    </lineage>
</organism>
<keyword evidence="2" id="KW-1185">Reference proteome</keyword>
<evidence type="ECO:0000313" key="2">
    <source>
        <dbReference type="Proteomes" id="UP001234178"/>
    </source>
</evidence>
<dbReference type="EMBL" id="JAOYFB010000029">
    <property type="protein sequence ID" value="KAK4017868.1"/>
    <property type="molecule type" value="Genomic_DNA"/>
</dbReference>